<comment type="caution">
    <text evidence="2">The sequence shown here is derived from an EMBL/GenBank/DDBJ whole genome shotgun (WGS) entry which is preliminary data.</text>
</comment>
<evidence type="ECO:0000313" key="3">
    <source>
        <dbReference type="Proteomes" id="UP000654401"/>
    </source>
</evidence>
<dbReference type="EMBL" id="JACNFK010000024">
    <property type="protein sequence ID" value="MBC8519514.1"/>
    <property type="molecule type" value="Genomic_DNA"/>
</dbReference>
<dbReference type="Gene3D" id="1.20.120.10">
    <property type="entry name" value="Cytochrome c/b562"/>
    <property type="match status" value="1"/>
</dbReference>
<proteinExistence type="predicted"/>
<dbReference type="InterPro" id="IPR036280">
    <property type="entry name" value="Multihaem_cyt_sf"/>
</dbReference>
<evidence type="ECO:0000256" key="1">
    <source>
        <dbReference type="SAM" id="SignalP"/>
    </source>
</evidence>
<feature type="signal peptide" evidence="1">
    <location>
        <begin position="1"/>
        <end position="20"/>
    </location>
</feature>
<evidence type="ECO:0000313" key="2">
    <source>
        <dbReference type="EMBL" id="MBC8519514.1"/>
    </source>
</evidence>
<organism evidence="2 3">
    <name type="scientific">Candidatus Thiopontia autotrophica</name>
    <dbReference type="NCBI Taxonomy" id="2841688"/>
    <lineage>
        <taxon>Bacteria</taxon>
        <taxon>Pseudomonadati</taxon>
        <taxon>Pseudomonadota</taxon>
        <taxon>Gammaproteobacteria</taxon>
        <taxon>Candidatus Thiopontia</taxon>
    </lineage>
</organism>
<dbReference type="GO" id="GO:0005506">
    <property type="term" value="F:iron ion binding"/>
    <property type="evidence" value="ECO:0007669"/>
    <property type="project" value="InterPro"/>
</dbReference>
<reference evidence="2 3" key="1">
    <citation type="submission" date="2020-08" db="EMBL/GenBank/DDBJ databases">
        <title>Bridging the membrane lipid divide: bacteria of the FCB group superphylum have the potential to synthesize archaeal ether lipids.</title>
        <authorList>
            <person name="Villanueva L."/>
            <person name="Von Meijenfeldt F.A.B."/>
            <person name="Westbye A.B."/>
            <person name="Yadav S."/>
            <person name="Hopmans E.C."/>
            <person name="Dutilh B.E."/>
            <person name="Sinninghe Damste J.S."/>
        </authorList>
    </citation>
    <scope>NUCLEOTIDE SEQUENCE [LARGE SCALE GENOMIC DNA]</scope>
    <source>
        <strain evidence="2">NIOZ-UU100</strain>
    </source>
</reference>
<feature type="chain" id="PRO_5035273306" evidence="1">
    <location>
        <begin position="21"/>
        <end position="280"/>
    </location>
</feature>
<dbReference type="PROSITE" id="PS51009">
    <property type="entry name" value="CYTCII"/>
    <property type="match status" value="1"/>
</dbReference>
<keyword evidence="1" id="KW-0732">Signal</keyword>
<sequence>MKIKNIAIVAALLLSPLSLADTHSQEHEASVLLPPTSIAQWYKPQNKRQVWLHTMFRLRRAMLAIQEYTALQDEKLLDKWGSQFIKDYRSITEMVPEWGDEIEPGWINRLEQVIRDRDWEAMGGALRKVGMTCSSCHDDYRAVTAALYRTPDFEKVMVEDSETMEDLSYKETMNNLTTSMNRFKIAVEDGRKTAATEYLEMFSIRVIDLGESCSGCHRDEQPRERILGEETEFLLEELSVLLAENPEGVGRKLGEVGVAVCARCHGVHRTLADLRRVVEP</sequence>
<dbReference type="AlphaFoldDB" id="A0A8J6P3J5"/>
<dbReference type="SUPFAM" id="SSF48695">
    <property type="entry name" value="Multiheme cytochromes"/>
    <property type="match status" value="1"/>
</dbReference>
<dbReference type="Proteomes" id="UP000654401">
    <property type="component" value="Unassembled WGS sequence"/>
</dbReference>
<accession>A0A8J6P3J5</accession>
<dbReference type="InterPro" id="IPR002321">
    <property type="entry name" value="Cyt_c_II"/>
</dbReference>
<dbReference type="GO" id="GO:0020037">
    <property type="term" value="F:heme binding"/>
    <property type="evidence" value="ECO:0007669"/>
    <property type="project" value="InterPro"/>
</dbReference>
<name>A0A8J6P3J5_9GAMM</name>
<gene>
    <name evidence="2" type="ORF">H8D24_03785</name>
</gene>
<dbReference type="GO" id="GO:0009055">
    <property type="term" value="F:electron transfer activity"/>
    <property type="evidence" value="ECO:0007669"/>
    <property type="project" value="InterPro"/>
</dbReference>
<protein>
    <submittedName>
        <fullName evidence="2">Cytochrome c</fullName>
    </submittedName>
</protein>